<feature type="region of interest" description="Disordered" evidence="6">
    <location>
        <begin position="326"/>
        <end position="364"/>
    </location>
</feature>
<reference evidence="7 8" key="1">
    <citation type="submission" date="2013-12" db="EMBL/GenBank/DDBJ databases">
        <authorList>
            <person name="Cubeta M."/>
            <person name="Pakala S."/>
            <person name="Fedorova N."/>
            <person name="Thomas E."/>
            <person name="Dean R."/>
            <person name="Jabaji S."/>
            <person name="Neate S."/>
            <person name="Toda T."/>
            <person name="Tavantzis S."/>
            <person name="Vilgalys R."/>
            <person name="Bharathan N."/>
            <person name="Pakala S."/>
            <person name="Losada L.S."/>
            <person name="Zafar N."/>
            <person name="Nierman W."/>
        </authorList>
    </citation>
    <scope>NUCLEOTIDE SEQUENCE [LARGE SCALE GENOMIC DNA]</scope>
    <source>
        <strain evidence="7 8">123E</strain>
    </source>
</reference>
<evidence type="ECO:0000256" key="3">
    <source>
        <dbReference type="ARBA" id="ARBA00008105"/>
    </source>
</evidence>
<evidence type="ECO:0000313" key="7">
    <source>
        <dbReference type="EMBL" id="KEP45300.1"/>
    </source>
</evidence>
<evidence type="ECO:0000256" key="6">
    <source>
        <dbReference type="SAM" id="MobiDB-lite"/>
    </source>
</evidence>
<evidence type="ECO:0000256" key="2">
    <source>
        <dbReference type="ARBA" id="ARBA00004604"/>
    </source>
</evidence>
<comment type="subcellular location">
    <subcellularLocation>
        <location evidence="2">Nucleus</location>
        <location evidence="2">Nucleolus</location>
    </subcellularLocation>
</comment>
<dbReference type="Proteomes" id="UP000027456">
    <property type="component" value="Unassembled WGS sequence"/>
</dbReference>
<comment type="function">
    <text evidence="1">Involved in nucleolar processing of pre-18S ribosomal RNA.</text>
</comment>
<evidence type="ECO:0000313" key="8">
    <source>
        <dbReference type="Proteomes" id="UP000027456"/>
    </source>
</evidence>
<dbReference type="GO" id="GO:0006364">
    <property type="term" value="P:rRNA processing"/>
    <property type="evidence" value="ECO:0007669"/>
    <property type="project" value="UniProtKB-KW"/>
</dbReference>
<dbReference type="GO" id="GO:0032040">
    <property type="term" value="C:small-subunit processome"/>
    <property type="evidence" value="ECO:0007669"/>
    <property type="project" value="InterPro"/>
</dbReference>
<accession>A0A074RIW0</accession>
<dbReference type="STRING" id="1423351.A0A074RIW0"/>
<name>A0A074RIW0_9AGAM</name>
<proteinExistence type="inferred from homology"/>
<comment type="caution">
    <text evidence="7">The sequence shown here is derived from an EMBL/GenBank/DDBJ whole genome shotgun (WGS) entry which is preliminary data.</text>
</comment>
<gene>
    <name evidence="7" type="ORF">V565_290410</name>
</gene>
<comment type="similarity">
    <text evidence="3">Belongs to the UTP11 family.</text>
</comment>
<keyword evidence="8" id="KW-1185">Reference proteome</keyword>
<dbReference type="HOGENOM" id="CLU_061887_0_0_1"/>
<dbReference type="OrthoDB" id="29058at2759"/>
<organism evidence="7 8">
    <name type="scientific">Rhizoctonia solani 123E</name>
    <dbReference type="NCBI Taxonomy" id="1423351"/>
    <lineage>
        <taxon>Eukaryota</taxon>
        <taxon>Fungi</taxon>
        <taxon>Dikarya</taxon>
        <taxon>Basidiomycota</taxon>
        <taxon>Agaricomycotina</taxon>
        <taxon>Agaricomycetes</taxon>
        <taxon>Cantharellales</taxon>
        <taxon>Ceratobasidiaceae</taxon>
        <taxon>Rhizoctonia</taxon>
    </lineage>
</organism>
<keyword evidence="5" id="KW-0539">Nucleus</keyword>
<keyword evidence="4" id="KW-0698">rRNA processing</keyword>
<protein>
    <submittedName>
        <fullName evidence="7">Utp11 domain protein</fullName>
    </submittedName>
</protein>
<evidence type="ECO:0000256" key="1">
    <source>
        <dbReference type="ARBA" id="ARBA00004099"/>
    </source>
</evidence>
<dbReference type="Pfam" id="PF03998">
    <property type="entry name" value="Utp11"/>
    <property type="match status" value="1"/>
</dbReference>
<dbReference type="EMBL" id="AZST01001975">
    <property type="protein sequence ID" value="KEP45300.1"/>
    <property type="molecule type" value="Genomic_DNA"/>
</dbReference>
<evidence type="ECO:0000256" key="4">
    <source>
        <dbReference type="ARBA" id="ARBA00022552"/>
    </source>
</evidence>
<evidence type="ECO:0000256" key="5">
    <source>
        <dbReference type="ARBA" id="ARBA00023242"/>
    </source>
</evidence>
<sequence length="380" mass="44100">MRRKVALYSRPTPILPLGAFGLIFLVAPATASNLSYVTREISARRFIEYLLALAHHASSKFSPPRFRKERSQLAHRSKLGLHEKHEDYVLRARDYRSKRDRLHTLKVKAETKNKDEFYFGMNGRKTEKGVEYRSRGGEGALPEDMVKVLKTQDEGYLRTVRKKGLKLIDAIKTQLTAMIDLVPTPEDIDDLDDDVVIHYALREFFLLKNQVLERERAKQFKRHLGILCFWITMIRPVSAAQGAWESESEGDSGGWSDHDMDEDERDQDPYAPQRAQKQEAKRQAAAKARLCKHRLALLHELSARLQRDTVLRHTLRELELQKQLMAPGARSKIRGPERVERDEEDDDGGNKKKRGEAKFARQGDINYTPRVYKWRSERKR</sequence>
<dbReference type="PANTHER" id="PTHR12838">
    <property type="entry name" value="U3 SMALL NUCLEOLAR RNA-ASSOCIATED PROTEIN 11"/>
    <property type="match status" value="1"/>
</dbReference>
<feature type="region of interest" description="Disordered" evidence="6">
    <location>
        <begin position="242"/>
        <end position="285"/>
    </location>
</feature>
<dbReference type="AlphaFoldDB" id="A0A074RIW0"/>
<dbReference type="InterPro" id="IPR007144">
    <property type="entry name" value="SSU_processome_Utp11"/>
</dbReference>
<dbReference type="PANTHER" id="PTHR12838:SF0">
    <property type="entry name" value="U3 SMALL NUCLEOLAR RNA-ASSOCIATED PROTEIN 11-RELATED"/>
    <property type="match status" value="1"/>
</dbReference>